<accession>A0A8S5RQW6</accession>
<sequence length="70" mass="7863">MTNIARNPINGQVDPEDAAVLLANISADLARVREAVYRDNEMDMDCKDRALSAIDAAFRDLDRAYSYLEE</sequence>
<organism evidence="1">
    <name type="scientific">Siphoviridae sp. ct1NJ1</name>
    <dbReference type="NCBI Taxonomy" id="2827557"/>
    <lineage>
        <taxon>Viruses</taxon>
        <taxon>Duplodnaviria</taxon>
        <taxon>Heunggongvirae</taxon>
        <taxon>Uroviricota</taxon>
        <taxon>Caudoviricetes</taxon>
    </lineage>
</organism>
<evidence type="ECO:0000313" key="1">
    <source>
        <dbReference type="EMBL" id="DAE91879.1"/>
    </source>
</evidence>
<name>A0A8S5RQW6_9CAUD</name>
<proteinExistence type="predicted"/>
<reference evidence="1" key="1">
    <citation type="journal article" date="2021" name="Proc. Natl. Acad. Sci. U.S.A.">
        <title>A Catalog of Tens of Thousands of Viruses from Human Metagenomes Reveals Hidden Associations with Chronic Diseases.</title>
        <authorList>
            <person name="Tisza M.J."/>
            <person name="Buck C.B."/>
        </authorList>
    </citation>
    <scope>NUCLEOTIDE SEQUENCE</scope>
    <source>
        <strain evidence="1">Ct1NJ1</strain>
    </source>
</reference>
<protein>
    <submittedName>
        <fullName evidence="1">Uncharacterized protein</fullName>
    </submittedName>
</protein>
<dbReference type="EMBL" id="BK057790">
    <property type="protein sequence ID" value="DAE91879.1"/>
    <property type="molecule type" value="Genomic_DNA"/>
</dbReference>